<gene>
    <name evidence="3" type="primary">ansR</name>
    <name evidence="3" type="ORF">NCTC7582_01613</name>
</gene>
<dbReference type="Pfam" id="PF01381">
    <property type="entry name" value="HTH_3"/>
    <property type="match status" value="1"/>
</dbReference>
<dbReference type="Gene3D" id="1.10.260.40">
    <property type="entry name" value="lambda repressor-like DNA-binding domains"/>
    <property type="match status" value="1"/>
</dbReference>
<evidence type="ECO:0000313" key="3">
    <source>
        <dbReference type="EMBL" id="SPT98352.1"/>
    </source>
</evidence>
<proteinExistence type="predicted"/>
<dbReference type="SMART" id="SM00530">
    <property type="entry name" value="HTH_XRE"/>
    <property type="match status" value="1"/>
</dbReference>
<reference evidence="3 4" key="1">
    <citation type="submission" date="2018-06" db="EMBL/GenBank/DDBJ databases">
        <authorList>
            <consortium name="Pathogen Informatics"/>
            <person name="Doyle S."/>
        </authorList>
    </citation>
    <scope>NUCLEOTIDE SEQUENCE [LARGE SCALE GENOMIC DNA]</scope>
    <source>
        <strain evidence="3 4">NCTC7582</strain>
    </source>
</reference>
<dbReference type="Proteomes" id="UP000251431">
    <property type="component" value="Unassembled WGS sequence"/>
</dbReference>
<evidence type="ECO:0000259" key="2">
    <source>
        <dbReference type="PROSITE" id="PS50943"/>
    </source>
</evidence>
<dbReference type="PROSITE" id="PS50943">
    <property type="entry name" value="HTH_CROC1"/>
    <property type="match status" value="1"/>
</dbReference>
<dbReference type="PANTHER" id="PTHR46558:SF11">
    <property type="entry name" value="HTH-TYPE TRANSCRIPTIONAL REGULATOR XRE"/>
    <property type="match status" value="1"/>
</dbReference>
<evidence type="ECO:0000256" key="1">
    <source>
        <dbReference type="ARBA" id="ARBA00023125"/>
    </source>
</evidence>
<dbReference type="SUPFAM" id="SSF47413">
    <property type="entry name" value="lambda repressor-like DNA-binding domains"/>
    <property type="match status" value="1"/>
</dbReference>
<dbReference type="InterPro" id="IPR010982">
    <property type="entry name" value="Lambda_DNA-bd_dom_sf"/>
</dbReference>
<name>A0A2X0Z9D0_9BACI</name>
<organism evidence="3 4">
    <name type="scientific">Lysinibacillus capsici</name>
    <dbReference type="NCBI Taxonomy" id="2115968"/>
    <lineage>
        <taxon>Bacteria</taxon>
        <taxon>Bacillati</taxon>
        <taxon>Bacillota</taxon>
        <taxon>Bacilli</taxon>
        <taxon>Bacillales</taxon>
        <taxon>Bacillaceae</taxon>
        <taxon>Lysinibacillus</taxon>
    </lineage>
</organism>
<dbReference type="CDD" id="cd00093">
    <property type="entry name" value="HTH_XRE"/>
    <property type="match status" value="1"/>
</dbReference>
<protein>
    <submittedName>
        <fullName evidence="3">HTH-type transcriptional regulator AnsR</fullName>
    </submittedName>
</protein>
<dbReference type="GO" id="GO:0003677">
    <property type="term" value="F:DNA binding"/>
    <property type="evidence" value="ECO:0007669"/>
    <property type="project" value="UniProtKB-KW"/>
</dbReference>
<feature type="domain" description="HTH cro/C1-type" evidence="2">
    <location>
        <begin position="5"/>
        <end position="59"/>
    </location>
</feature>
<dbReference type="PANTHER" id="PTHR46558">
    <property type="entry name" value="TRACRIPTIONAL REGULATORY PROTEIN-RELATED-RELATED"/>
    <property type="match status" value="1"/>
</dbReference>
<dbReference type="RefSeq" id="WP_112116975.1">
    <property type="nucleotide sequence ID" value="NZ_UAQE01000001.1"/>
</dbReference>
<dbReference type="AlphaFoldDB" id="A0A2X0Z9D0"/>
<dbReference type="InterPro" id="IPR001387">
    <property type="entry name" value="Cro/C1-type_HTH"/>
</dbReference>
<accession>A0A2X0Z9D0</accession>
<keyword evidence="1" id="KW-0238">DNA-binding</keyword>
<sequence length="74" mass="8588">MRTKLKNLRKKKKLSVKRISQILEISTSHYYKIESGIRNPNFILAGKIADLFNCSVDDLFFKEKLDELSKINAS</sequence>
<dbReference type="EMBL" id="UAQE01000001">
    <property type="protein sequence ID" value="SPT98352.1"/>
    <property type="molecule type" value="Genomic_DNA"/>
</dbReference>
<evidence type="ECO:0000313" key="4">
    <source>
        <dbReference type="Proteomes" id="UP000251431"/>
    </source>
</evidence>